<evidence type="ECO:0000313" key="5">
    <source>
        <dbReference type="EMBL" id="GAA0432801.1"/>
    </source>
</evidence>
<dbReference type="InterPro" id="IPR006225">
    <property type="entry name" value="PsdUridine_synth_RluC/D"/>
</dbReference>
<dbReference type="InterPro" id="IPR006224">
    <property type="entry name" value="PsdUridine_synth_RluA-like_CS"/>
</dbReference>
<protein>
    <recommendedName>
        <fullName evidence="3">Pseudouridine synthase</fullName>
        <ecNumber evidence="3">5.4.99.-</ecNumber>
    </recommendedName>
</protein>
<comment type="catalytic activity">
    <reaction evidence="1 3">
        <text>a uridine in RNA = a pseudouridine in RNA</text>
        <dbReference type="Rhea" id="RHEA:48348"/>
        <dbReference type="Rhea" id="RHEA-COMP:12068"/>
        <dbReference type="Rhea" id="RHEA-COMP:12069"/>
        <dbReference type="ChEBI" id="CHEBI:65314"/>
        <dbReference type="ChEBI" id="CHEBI:65315"/>
    </reaction>
</comment>
<dbReference type="PANTHER" id="PTHR21600">
    <property type="entry name" value="MITOCHONDRIAL RNA PSEUDOURIDINE SYNTHASE"/>
    <property type="match status" value="1"/>
</dbReference>
<keyword evidence="3" id="KW-0413">Isomerase</keyword>
<evidence type="ECO:0000256" key="2">
    <source>
        <dbReference type="ARBA" id="ARBA00010876"/>
    </source>
</evidence>
<proteinExistence type="inferred from homology"/>
<gene>
    <name evidence="5" type="ORF">GCM10008983_06770</name>
</gene>
<reference evidence="5 6" key="1">
    <citation type="journal article" date="2019" name="Int. J. Syst. Evol. Microbiol.">
        <title>The Global Catalogue of Microorganisms (GCM) 10K type strain sequencing project: providing services to taxonomists for standard genome sequencing and annotation.</title>
        <authorList>
            <consortium name="The Broad Institute Genomics Platform"/>
            <consortium name="The Broad Institute Genome Sequencing Center for Infectious Disease"/>
            <person name="Wu L."/>
            <person name="Ma J."/>
        </authorList>
    </citation>
    <scope>NUCLEOTIDE SEQUENCE [LARGE SCALE GENOMIC DNA]</scope>
    <source>
        <strain evidence="5 6">JCM 12149</strain>
    </source>
</reference>
<evidence type="ECO:0000256" key="1">
    <source>
        <dbReference type="ARBA" id="ARBA00000073"/>
    </source>
</evidence>
<dbReference type="NCBIfam" id="TIGR00005">
    <property type="entry name" value="rluA_subfam"/>
    <property type="match status" value="1"/>
</dbReference>
<dbReference type="PROSITE" id="PS01129">
    <property type="entry name" value="PSI_RLU"/>
    <property type="match status" value="1"/>
</dbReference>
<dbReference type="InterPro" id="IPR020103">
    <property type="entry name" value="PsdUridine_synth_cat_dom_sf"/>
</dbReference>
<name>A0ABN0Z4A6_9BACI</name>
<accession>A0ABN0Z4A6</accession>
<evidence type="ECO:0000313" key="6">
    <source>
        <dbReference type="Proteomes" id="UP001501459"/>
    </source>
</evidence>
<dbReference type="CDD" id="cd02869">
    <property type="entry name" value="PseudoU_synth_RluA_like"/>
    <property type="match status" value="1"/>
</dbReference>
<evidence type="ECO:0000259" key="4">
    <source>
        <dbReference type="Pfam" id="PF00849"/>
    </source>
</evidence>
<keyword evidence="6" id="KW-1185">Reference proteome</keyword>
<dbReference type="Pfam" id="PF00849">
    <property type="entry name" value="PseudoU_synth_2"/>
    <property type="match status" value="1"/>
</dbReference>
<comment type="caution">
    <text evidence="5">The sequence shown here is derived from an EMBL/GenBank/DDBJ whole genome shotgun (WGS) entry which is preliminary data.</text>
</comment>
<dbReference type="Proteomes" id="UP001501459">
    <property type="component" value="Unassembled WGS sequence"/>
</dbReference>
<feature type="domain" description="Pseudouridine synthase RsuA/RluA-like" evidence="4">
    <location>
        <begin position="87"/>
        <end position="237"/>
    </location>
</feature>
<dbReference type="InterPro" id="IPR050188">
    <property type="entry name" value="RluA_PseudoU_synthase"/>
</dbReference>
<dbReference type="Gene3D" id="3.30.2350.10">
    <property type="entry name" value="Pseudouridine synthase"/>
    <property type="match status" value="1"/>
</dbReference>
<comment type="similarity">
    <text evidence="2 3">Belongs to the pseudouridine synthase RluA family.</text>
</comment>
<dbReference type="PANTHER" id="PTHR21600:SF35">
    <property type="entry name" value="PSEUDOURIDINE SYNTHASE"/>
    <property type="match status" value="1"/>
</dbReference>
<dbReference type="InterPro" id="IPR006145">
    <property type="entry name" value="PsdUridine_synth_RsuA/RluA"/>
</dbReference>
<dbReference type="RefSeq" id="WP_343751178.1">
    <property type="nucleotide sequence ID" value="NZ_BAAADM010000015.1"/>
</dbReference>
<organism evidence="5 6">
    <name type="scientific">Lentibacillus halophilus</name>
    <dbReference type="NCBI Taxonomy" id="295065"/>
    <lineage>
        <taxon>Bacteria</taxon>
        <taxon>Bacillati</taxon>
        <taxon>Bacillota</taxon>
        <taxon>Bacilli</taxon>
        <taxon>Bacillales</taxon>
        <taxon>Bacillaceae</taxon>
        <taxon>Lentibacillus</taxon>
    </lineage>
</organism>
<dbReference type="EMBL" id="BAAADM010000015">
    <property type="protein sequence ID" value="GAA0432801.1"/>
    <property type="molecule type" value="Genomic_DNA"/>
</dbReference>
<dbReference type="SUPFAM" id="SSF55120">
    <property type="entry name" value="Pseudouridine synthase"/>
    <property type="match status" value="1"/>
</dbReference>
<comment type="function">
    <text evidence="3">Responsible for synthesis of pseudouridine from uracil.</text>
</comment>
<dbReference type="EC" id="5.4.99.-" evidence="3"/>
<evidence type="ECO:0000256" key="3">
    <source>
        <dbReference type="RuleBase" id="RU362028"/>
    </source>
</evidence>
<sequence length="293" mass="32865">MHWVITKQHDGQAVGHYLQHELSFSKRLIKHIIHGGGDIRVNQQRQTLRCTLHEGDALTVTFPAERKGSHMVPETMPLDIVYEDDAVLILHKPAGIASIPSRLHSSGTIANGVLAHYEKQGLPYTFHVVTRLDRQTSGLMLIAKHRWSHSMLSHMQKKGSIWRAYYAVIEGNPEQEKGSICKPIGRKKDSIIERTVTTDGKHAETHYEVVDTSSSHTLVDVRLETGRTHQIRVHFSHMGHPLAGDDLYGGSTDRVIRQALHCHQLQFDHPITGAPMCFTAAIPSDISQLMQTT</sequence>